<dbReference type="InterPro" id="IPR001296">
    <property type="entry name" value="Glyco_trans_1"/>
</dbReference>
<feature type="domain" description="Glycosyl transferase family 1" evidence="1">
    <location>
        <begin position="173"/>
        <end position="322"/>
    </location>
</feature>
<organism evidence="2 3">
    <name type="scientific">Ligilactobacillus murinus</name>
    <dbReference type="NCBI Taxonomy" id="1622"/>
    <lineage>
        <taxon>Bacteria</taxon>
        <taxon>Bacillati</taxon>
        <taxon>Bacillota</taxon>
        <taxon>Bacilli</taxon>
        <taxon>Lactobacillales</taxon>
        <taxon>Lactobacillaceae</taxon>
        <taxon>Ligilactobacillus</taxon>
    </lineage>
</organism>
<dbReference type="EMBL" id="CP040852">
    <property type="protein sequence ID" value="QIA89366.1"/>
    <property type="molecule type" value="Genomic_DNA"/>
</dbReference>
<name>A0AAE6WEU8_9LACO</name>
<dbReference type="AlphaFoldDB" id="A0AAE6WEU8"/>
<protein>
    <submittedName>
        <fullName evidence="2">Glycosyltransferase</fullName>
    </submittedName>
</protein>
<proteinExistence type="predicted"/>
<dbReference type="Pfam" id="PF00534">
    <property type="entry name" value="Glycos_transf_1"/>
    <property type="match status" value="1"/>
</dbReference>
<evidence type="ECO:0000259" key="1">
    <source>
        <dbReference type="Pfam" id="PF00534"/>
    </source>
</evidence>
<dbReference type="Proteomes" id="UP000463931">
    <property type="component" value="Chromosome"/>
</dbReference>
<dbReference type="PANTHER" id="PTHR12526:SF630">
    <property type="entry name" value="GLYCOSYLTRANSFERASE"/>
    <property type="match status" value="1"/>
</dbReference>
<evidence type="ECO:0000313" key="3">
    <source>
        <dbReference type="Proteomes" id="UP000463931"/>
    </source>
</evidence>
<reference evidence="2 3" key="1">
    <citation type="journal article" date="2019" name="Nat. Med.">
        <title>Preventing dysbiosis of the neonatal mouse intestinal microbiome protects against late-onset sepsis.</title>
        <authorList>
            <person name="Singer J.R."/>
            <person name="Blosser E.G."/>
            <person name="Zindl C.L."/>
            <person name="Silberger D.J."/>
            <person name="Conlan S."/>
            <person name="Laufer V.A."/>
            <person name="DiToro D."/>
            <person name="Deming C."/>
            <person name="Kumar R."/>
            <person name="Morrow C.D."/>
            <person name="Segre J.A."/>
            <person name="Gray M.J."/>
            <person name="Randolph D.A."/>
            <person name="Weaver C.T."/>
        </authorList>
    </citation>
    <scope>NUCLEOTIDE SEQUENCE [LARGE SCALE GENOMIC DNA]</scope>
    <source>
        <strain evidence="2 3">V10</strain>
    </source>
</reference>
<dbReference type="RefSeq" id="WP_163588413.1">
    <property type="nucleotide sequence ID" value="NZ_CP040852.1"/>
</dbReference>
<dbReference type="PANTHER" id="PTHR12526">
    <property type="entry name" value="GLYCOSYLTRANSFERASE"/>
    <property type="match status" value="1"/>
</dbReference>
<accession>A0AAE6WEU8</accession>
<dbReference type="Gene3D" id="3.40.50.2000">
    <property type="entry name" value="Glycogen Phosphorylase B"/>
    <property type="match status" value="2"/>
</dbReference>
<sequence length="345" mass="39041">MKLKFLCMELSGTGGTETVLVKVLNQLCEHHKIELILTNAPPQQNFLTKLDPRIQISICSGKINKPLTITKKFLLASADTCFVSLSPKMIKLGAKIRSIFKRKYKIISWIHFSLDDQDMFNAKTTVPLADGHLAISSTIKEQLLSYGVPDEKISLIFNPIDPIATSIPTSNSPLPKFFYAGRVIFEGQKNLKEMIYAISKTEGATLDIFGTGEDVKRCQEYARELNVDQRIIWHGYTPELWHEIKEKPTALLMTSTYEGLPMIMLEAIAHGIPVICSEFNGYHDVLKTGINGFSYPLHDVAKLVEQMEHLEHTPLTEQAIKQSIQAFYPKKYFDNFEATLKKFVN</sequence>
<dbReference type="CDD" id="cd03811">
    <property type="entry name" value="GT4_GT28_WabH-like"/>
    <property type="match status" value="1"/>
</dbReference>
<evidence type="ECO:0000313" key="2">
    <source>
        <dbReference type="EMBL" id="QIA89366.1"/>
    </source>
</evidence>
<dbReference type="SUPFAM" id="SSF53756">
    <property type="entry name" value="UDP-Glycosyltransferase/glycogen phosphorylase"/>
    <property type="match status" value="1"/>
</dbReference>
<dbReference type="GO" id="GO:0016757">
    <property type="term" value="F:glycosyltransferase activity"/>
    <property type="evidence" value="ECO:0007669"/>
    <property type="project" value="InterPro"/>
</dbReference>
<gene>
    <name evidence="2" type="ORF">FEE40_03775</name>
</gene>